<reference evidence="3" key="2">
    <citation type="journal article" date="2016" name="Sci. Rep.">
        <title>Dictyocaulus viviparus genome, variome and transcriptome elucidate lungworm biology and support future intervention.</title>
        <authorList>
            <person name="McNulty S.N."/>
            <person name="Strube C."/>
            <person name="Rosa B.A."/>
            <person name="Martin J.C."/>
            <person name="Tyagi R."/>
            <person name="Choi Y.J."/>
            <person name="Wang Q."/>
            <person name="Hallsworth Pepin K."/>
            <person name="Zhang X."/>
            <person name="Ozersky P."/>
            <person name="Wilson R.K."/>
            <person name="Sternberg P.W."/>
            <person name="Gasser R.B."/>
            <person name="Mitreva M."/>
        </authorList>
    </citation>
    <scope>NUCLEOTIDE SEQUENCE [LARGE SCALE GENOMIC DNA]</scope>
    <source>
        <strain evidence="3">HannoverDv2000</strain>
    </source>
</reference>
<name>A0A0D8X7Z4_DICVI</name>
<dbReference type="STRING" id="29172.A0A0D8X7Z4"/>
<dbReference type="AlphaFoldDB" id="A0A0D8X7Z4"/>
<dbReference type="OrthoDB" id="8019190at2759"/>
<reference evidence="2 3" key="1">
    <citation type="submission" date="2013-11" db="EMBL/GenBank/DDBJ databases">
        <title>Draft genome of the bovine lungworm Dictyocaulus viviparus.</title>
        <authorList>
            <person name="Mitreva M."/>
        </authorList>
    </citation>
    <scope>NUCLEOTIDE SEQUENCE [LARGE SCALE GENOMIC DNA]</scope>
    <source>
        <strain evidence="2 3">HannoverDv2000</strain>
    </source>
</reference>
<keyword evidence="3" id="KW-1185">Reference proteome</keyword>
<dbReference type="EMBL" id="KN720774">
    <property type="protein sequence ID" value="KJH39769.1"/>
    <property type="molecule type" value="Genomic_DNA"/>
</dbReference>
<evidence type="ECO:0000313" key="3">
    <source>
        <dbReference type="Proteomes" id="UP000053766"/>
    </source>
</evidence>
<accession>A0A0D8X7Z4</accession>
<sequence length="208" mass="24705">MTLQSCEDKELLDWSRHNQLKQAQRTIAYVLRFIKAVSHRLNQSLRNRIENNIPEIKLMTNNPYITATEHNLALRVLVRNHQNLYHATIPRNQNHLNLYKDQYGILRRKGRLGKADIPFDTQQPILIANNTKLAEIIIHDNHLPYHCSTGQTMANVRQNFWIPKLRQQTQKILKRCIACQKMNNLPFKYLIMEDLPQRRVQKSRPFEH</sequence>
<protein>
    <recommendedName>
        <fullName evidence="1">Integrase zinc-binding domain-containing protein</fullName>
    </recommendedName>
</protein>
<evidence type="ECO:0000313" key="2">
    <source>
        <dbReference type="EMBL" id="KJH39769.1"/>
    </source>
</evidence>
<feature type="non-terminal residue" evidence="2">
    <location>
        <position position="208"/>
    </location>
</feature>
<proteinExistence type="predicted"/>
<feature type="domain" description="Integrase zinc-binding" evidence="1">
    <location>
        <begin position="131"/>
        <end position="184"/>
    </location>
</feature>
<dbReference type="Pfam" id="PF17921">
    <property type="entry name" value="Integrase_H2C2"/>
    <property type="match status" value="1"/>
</dbReference>
<dbReference type="PANTHER" id="PTHR47331">
    <property type="entry name" value="PHD-TYPE DOMAIN-CONTAINING PROTEIN"/>
    <property type="match status" value="1"/>
</dbReference>
<evidence type="ECO:0000259" key="1">
    <source>
        <dbReference type="Pfam" id="PF17921"/>
    </source>
</evidence>
<dbReference type="InterPro" id="IPR041588">
    <property type="entry name" value="Integrase_H2C2"/>
</dbReference>
<dbReference type="Gene3D" id="1.10.340.70">
    <property type="match status" value="1"/>
</dbReference>
<dbReference type="Proteomes" id="UP000053766">
    <property type="component" value="Unassembled WGS sequence"/>
</dbReference>
<organism evidence="2 3">
    <name type="scientific">Dictyocaulus viviparus</name>
    <name type="common">Bovine lungworm</name>
    <dbReference type="NCBI Taxonomy" id="29172"/>
    <lineage>
        <taxon>Eukaryota</taxon>
        <taxon>Metazoa</taxon>
        <taxon>Ecdysozoa</taxon>
        <taxon>Nematoda</taxon>
        <taxon>Chromadorea</taxon>
        <taxon>Rhabditida</taxon>
        <taxon>Rhabditina</taxon>
        <taxon>Rhabditomorpha</taxon>
        <taxon>Strongyloidea</taxon>
        <taxon>Metastrongylidae</taxon>
        <taxon>Dictyocaulus</taxon>
    </lineage>
</organism>
<gene>
    <name evidence="2" type="ORF">DICVIV_14343</name>
</gene>